<evidence type="ECO:0000256" key="3">
    <source>
        <dbReference type="ARBA" id="ARBA00022989"/>
    </source>
</evidence>
<dbReference type="PANTHER" id="PTHR23502">
    <property type="entry name" value="MAJOR FACILITATOR SUPERFAMILY"/>
    <property type="match status" value="1"/>
</dbReference>
<evidence type="ECO:0000256" key="2">
    <source>
        <dbReference type="ARBA" id="ARBA00022692"/>
    </source>
</evidence>
<proteinExistence type="inferred from homology"/>
<dbReference type="Proteomes" id="UP000288859">
    <property type="component" value="Unassembled WGS sequence"/>
</dbReference>
<feature type="transmembrane region" description="Helical" evidence="7">
    <location>
        <begin position="274"/>
        <end position="300"/>
    </location>
</feature>
<feature type="transmembrane region" description="Helical" evidence="7">
    <location>
        <begin position="362"/>
        <end position="382"/>
    </location>
</feature>
<evidence type="ECO:0000256" key="4">
    <source>
        <dbReference type="ARBA" id="ARBA00023136"/>
    </source>
</evidence>
<feature type="region of interest" description="Disordered" evidence="6">
    <location>
        <begin position="1"/>
        <end position="33"/>
    </location>
</feature>
<comment type="caution">
    <text evidence="9">The sequence shown here is derived from an EMBL/GenBank/DDBJ whole genome shotgun (WGS) entry which is preliminary data.</text>
</comment>
<keyword evidence="3 7" id="KW-1133">Transmembrane helix</keyword>
<feature type="domain" description="Major facilitator superfamily (MFS) profile" evidence="8">
    <location>
        <begin position="48"/>
        <end position="479"/>
    </location>
</feature>
<protein>
    <recommendedName>
        <fullName evidence="8">Major facilitator superfamily (MFS) profile domain-containing protein</fullName>
    </recommendedName>
</protein>
<name>A0A438N0T4_EXOME</name>
<dbReference type="VEuPathDB" id="FungiDB:PV10_03199"/>
<gene>
    <name evidence="9" type="ORF">B0A52_07240</name>
</gene>
<feature type="transmembrane region" description="Helical" evidence="7">
    <location>
        <begin position="388"/>
        <end position="413"/>
    </location>
</feature>
<evidence type="ECO:0000256" key="6">
    <source>
        <dbReference type="SAM" id="MobiDB-lite"/>
    </source>
</evidence>
<dbReference type="InterPro" id="IPR020846">
    <property type="entry name" value="MFS_dom"/>
</dbReference>
<organism evidence="9 10">
    <name type="scientific">Exophiala mesophila</name>
    <name type="common">Black yeast-like fungus</name>
    <dbReference type="NCBI Taxonomy" id="212818"/>
    <lineage>
        <taxon>Eukaryota</taxon>
        <taxon>Fungi</taxon>
        <taxon>Dikarya</taxon>
        <taxon>Ascomycota</taxon>
        <taxon>Pezizomycotina</taxon>
        <taxon>Eurotiomycetes</taxon>
        <taxon>Chaetothyriomycetidae</taxon>
        <taxon>Chaetothyriales</taxon>
        <taxon>Herpotrichiellaceae</taxon>
        <taxon>Exophiala</taxon>
    </lineage>
</organism>
<feature type="transmembrane region" description="Helical" evidence="7">
    <location>
        <begin position="142"/>
        <end position="164"/>
    </location>
</feature>
<feature type="transmembrane region" description="Helical" evidence="7">
    <location>
        <begin position="452"/>
        <end position="475"/>
    </location>
</feature>
<feature type="transmembrane region" description="Helical" evidence="7">
    <location>
        <begin position="117"/>
        <end position="136"/>
    </location>
</feature>
<dbReference type="GO" id="GO:0016020">
    <property type="term" value="C:membrane"/>
    <property type="evidence" value="ECO:0007669"/>
    <property type="project" value="UniProtKB-SubCell"/>
</dbReference>
<dbReference type="Pfam" id="PF07690">
    <property type="entry name" value="MFS_1"/>
    <property type="match status" value="1"/>
</dbReference>
<dbReference type="FunFam" id="1.20.1250.20:FF:000509">
    <property type="entry name" value="MFS general substrate transporter"/>
    <property type="match status" value="1"/>
</dbReference>
<keyword evidence="4 7" id="KW-0472">Membrane</keyword>
<evidence type="ECO:0000256" key="5">
    <source>
        <dbReference type="ARBA" id="ARBA00038347"/>
    </source>
</evidence>
<feature type="transmembrane region" description="Helical" evidence="7">
    <location>
        <begin position="176"/>
        <end position="195"/>
    </location>
</feature>
<accession>A0A438N0T4</accession>
<feature type="compositionally biased region" description="Basic and acidic residues" evidence="6">
    <location>
        <begin position="8"/>
        <end position="33"/>
    </location>
</feature>
<comment type="similarity">
    <text evidence="5">Belongs to the major facilitator superfamily. CAR1 family.</text>
</comment>
<evidence type="ECO:0000256" key="7">
    <source>
        <dbReference type="SAM" id="Phobius"/>
    </source>
</evidence>
<dbReference type="PROSITE" id="PS50850">
    <property type="entry name" value="MFS"/>
    <property type="match status" value="1"/>
</dbReference>
<reference evidence="9 10" key="1">
    <citation type="submission" date="2017-03" db="EMBL/GenBank/DDBJ databases">
        <title>Genomes of endolithic fungi from Antarctica.</title>
        <authorList>
            <person name="Coleine C."/>
            <person name="Masonjones S."/>
            <person name="Stajich J.E."/>
        </authorList>
    </citation>
    <scope>NUCLEOTIDE SEQUENCE [LARGE SCALE GENOMIC DNA]</scope>
    <source>
        <strain evidence="9 10">CCFEE 6314</strain>
    </source>
</reference>
<dbReference type="InterPro" id="IPR036259">
    <property type="entry name" value="MFS_trans_sf"/>
</dbReference>
<feature type="transmembrane region" description="Helical" evidence="7">
    <location>
        <begin position="420"/>
        <end position="440"/>
    </location>
</feature>
<dbReference type="PANTHER" id="PTHR23502:SF163">
    <property type="entry name" value="MAJOR FACILITATOR SUPERFAMILY (MFS) PROFILE DOMAIN-CONTAINING PROTEIN"/>
    <property type="match status" value="1"/>
</dbReference>
<evidence type="ECO:0000313" key="9">
    <source>
        <dbReference type="EMBL" id="RVX69264.1"/>
    </source>
</evidence>
<dbReference type="AlphaFoldDB" id="A0A438N0T4"/>
<dbReference type="OrthoDB" id="5296287at2759"/>
<dbReference type="GO" id="GO:0022857">
    <property type="term" value="F:transmembrane transporter activity"/>
    <property type="evidence" value="ECO:0007669"/>
    <property type="project" value="InterPro"/>
</dbReference>
<dbReference type="SUPFAM" id="SSF103473">
    <property type="entry name" value="MFS general substrate transporter"/>
    <property type="match status" value="1"/>
</dbReference>
<dbReference type="EMBL" id="NAJM01000031">
    <property type="protein sequence ID" value="RVX69264.1"/>
    <property type="molecule type" value="Genomic_DNA"/>
</dbReference>
<evidence type="ECO:0000313" key="10">
    <source>
        <dbReference type="Proteomes" id="UP000288859"/>
    </source>
</evidence>
<comment type="subcellular location">
    <subcellularLocation>
        <location evidence="1">Membrane</location>
        <topology evidence="1">Multi-pass membrane protein</topology>
    </subcellularLocation>
</comment>
<keyword evidence="2 7" id="KW-0812">Transmembrane</keyword>
<dbReference type="InterPro" id="IPR011701">
    <property type="entry name" value="MFS"/>
</dbReference>
<evidence type="ECO:0000256" key="1">
    <source>
        <dbReference type="ARBA" id="ARBA00004141"/>
    </source>
</evidence>
<feature type="transmembrane region" description="Helical" evidence="7">
    <location>
        <begin position="320"/>
        <end position="341"/>
    </location>
</feature>
<evidence type="ECO:0000259" key="8">
    <source>
        <dbReference type="PROSITE" id="PS50850"/>
    </source>
</evidence>
<sequence length="493" mass="53990">MDETVPLLRDESLEHPPDSRKDSNAVDFDSRGDLDNPREWPNAYKWSIVTLLAFTSFTVTFTCISVVPIATRIVADLSDGDSGNQKTASVLLVTIWELGEAAGPLLIAPFSEIFGRYPVINVCNVLFTSATVLAALCQNTTLFIFARVLTGVAVASNVLNPAIIGDLFVAEQRGTAMSLVVLAPIMGGAIGPAIAGAIAETLGWRSVMWMSVALSGLAEALFLTFFRETYPVTILARRTARLRKETGNPDLHSVLDTQEGSEIAKFWNAIARPVLVLLNSGVLQVLSLFSSLLFTYFYTINTCLPDILQERYGLTPAQTGSVFVFFSVGSAPSILLLNRALDRVYIWLRTRHKGVGQPEYRLPFTIVGGLAIPFVVLAYGWASEKVLPLPFLVLTIALLGSVMMLGMLPVFAYVVDAFHLYSASAMTAIIVTRCLMGTFLPLATQPLVDRFGYGWAFTIFAAMSMAVAPIPLLVYRYGAAWRQRSFYTRDHEE</sequence>
<dbReference type="Gene3D" id="1.20.1250.20">
    <property type="entry name" value="MFS general substrate transporter like domains"/>
    <property type="match status" value="1"/>
</dbReference>
<feature type="transmembrane region" description="Helical" evidence="7">
    <location>
        <begin position="48"/>
        <end position="70"/>
    </location>
</feature>